<evidence type="ECO:0000313" key="1">
    <source>
        <dbReference type="EMBL" id="ETI30009.1"/>
    </source>
</evidence>
<keyword evidence="2" id="KW-1185">Reference proteome</keyword>
<dbReference type="Proteomes" id="UP000018721">
    <property type="component" value="Unassembled WGS sequence"/>
</dbReference>
<gene>
    <name evidence="1" type="ORF">F443_22872</name>
</gene>
<feature type="non-terminal residue" evidence="1">
    <location>
        <position position="1"/>
    </location>
</feature>
<protein>
    <submittedName>
        <fullName evidence="1">Uncharacterized protein</fullName>
    </submittedName>
</protein>
<dbReference type="EMBL" id="ANIZ01004571">
    <property type="protein sequence ID" value="ETI30009.1"/>
    <property type="molecule type" value="Genomic_DNA"/>
</dbReference>
<reference evidence="1 2" key="1">
    <citation type="submission" date="2013-11" db="EMBL/GenBank/DDBJ databases">
        <title>The Genome Sequence of Phytophthora parasitica P1569.</title>
        <authorList>
            <consortium name="The Broad Institute Genomics Platform"/>
            <person name="Russ C."/>
            <person name="Tyler B."/>
            <person name="Panabieres F."/>
            <person name="Shan W."/>
            <person name="Tripathy S."/>
            <person name="Grunwald N."/>
            <person name="Machado M."/>
            <person name="Johnson C.S."/>
            <person name="Arredondo F."/>
            <person name="Hong C."/>
            <person name="Coffey M."/>
            <person name="Young S.K."/>
            <person name="Zeng Q."/>
            <person name="Gargeya S."/>
            <person name="Fitzgerald M."/>
            <person name="Abouelleil A."/>
            <person name="Alvarado L."/>
            <person name="Chapman S.B."/>
            <person name="Gainer-Dewar J."/>
            <person name="Goldberg J."/>
            <person name="Griggs A."/>
            <person name="Gujja S."/>
            <person name="Hansen M."/>
            <person name="Howarth C."/>
            <person name="Imamovic A."/>
            <person name="Ireland A."/>
            <person name="Larimer J."/>
            <person name="McCowan C."/>
            <person name="Murphy C."/>
            <person name="Pearson M."/>
            <person name="Poon T.W."/>
            <person name="Priest M."/>
            <person name="Roberts A."/>
            <person name="Saif S."/>
            <person name="Shea T."/>
            <person name="Sykes S."/>
            <person name="Wortman J."/>
            <person name="Nusbaum C."/>
            <person name="Birren B."/>
        </authorList>
    </citation>
    <scope>NUCLEOTIDE SEQUENCE [LARGE SCALE GENOMIC DNA]</scope>
    <source>
        <strain evidence="1 2">P1569</strain>
    </source>
</reference>
<name>V9DT18_PHYNI</name>
<dbReference type="AlphaFoldDB" id="V9DT18"/>
<accession>V9DT18</accession>
<comment type="caution">
    <text evidence="1">The sequence shown here is derived from an EMBL/GenBank/DDBJ whole genome shotgun (WGS) entry which is preliminary data.</text>
</comment>
<sequence>QGIDQTEALRELRSNHDDLRREFLASRRRAEDLDRHLAGAANAASPYVLFCQHNVSITPASSKLAAFGIASCSSEAVSEFQDQISTLEAQLAAASSFG</sequence>
<proteinExistence type="predicted"/>
<dbReference type="HOGENOM" id="CLU_2339949_0_0_1"/>
<evidence type="ECO:0000313" key="2">
    <source>
        <dbReference type="Proteomes" id="UP000018721"/>
    </source>
</evidence>
<feature type="non-terminal residue" evidence="1">
    <location>
        <position position="98"/>
    </location>
</feature>
<organism evidence="1 2">
    <name type="scientific">Phytophthora nicotianae P1569</name>
    <dbReference type="NCBI Taxonomy" id="1317065"/>
    <lineage>
        <taxon>Eukaryota</taxon>
        <taxon>Sar</taxon>
        <taxon>Stramenopiles</taxon>
        <taxon>Oomycota</taxon>
        <taxon>Peronosporomycetes</taxon>
        <taxon>Peronosporales</taxon>
        <taxon>Peronosporaceae</taxon>
        <taxon>Phytophthora</taxon>
    </lineage>
</organism>